<organism evidence="4 5">
    <name type="scientific">Zostera marina</name>
    <name type="common">Eelgrass</name>
    <dbReference type="NCBI Taxonomy" id="29655"/>
    <lineage>
        <taxon>Eukaryota</taxon>
        <taxon>Viridiplantae</taxon>
        <taxon>Streptophyta</taxon>
        <taxon>Embryophyta</taxon>
        <taxon>Tracheophyta</taxon>
        <taxon>Spermatophyta</taxon>
        <taxon>Magnoliopsida</taxon>
        <taxon>Liliopsida</taxon>
        <taxon>Zosteraceae</taxon>
        <taxon>Zostera</taxon>
    </lineage>
</organism>
<proteinExistence type="predicted"/>
<dbReference type="EMBL" id="LFYR01000391">
    <property type="protein sequence ID" value="KMZ74212.1"/>
    <property type="molecule type" value="Genomic_DNA"/>
</dbReference>
<gene>
    <name evidence="4" type="ORF">ZOSMA_133G00610</name>
</gene>
<reference evidence="5" key="1">
    <citation type="journal article" date="2016" name="Nature">
        <title>The genome of the seagrass Zostera marina reveals angiosperm adaptation to the sea.</title>
        <authorList>
            <person name="Olsen J.L."/>
            <person name="Rouze P."/>
            <person name="Verhelst B."/>
            <person name="Lin Y.-C."/>
            <person name="Bayer T."/>
            <person name="Collen J."/>
            <person name="Dattolo E."/>
            <person name="De Paoli E."/>
            <person name="Dittami S."/>
            <person name="Maumus F."/>
            <person name="Michel G."/>
            <person name="Kersting A."/>
            <person name="Lauritano C."/>
            <person name="Lohaus R."/>
            <person name="Toepel M."/>
            <person name="Tonon T."/>
            <person name="Vanneste K."/>
            <person name="Amirebrahimi M."/>
            <person name="Brakel J."/>
            <person name="Bostroem C."/>
            <person name="Chovatia M."/>
            <person name="Grimwood J."/>
            <person name="Jenkins J.W."/>
            <person name="Jueterbock A."/>
            <person name="Mraz A."/>
            <person name="Stam W.T."/>
            <person name="Tice H."/>
            <person name="Bornberg-Bauer E."/>
            <person name="Green P.J."/>
            <person name="Pearson G.A."/>
            <person name="Procaccini G."/>
            <person name="Duarte C.M."/>
            <person name="Schmutz J."/>
            <person name="Reusch T.B.H."/>
            <person name="Van de Peer Y."/>
        </authorList>
    </citation>
    <scope>NUCLEOTIDE SEQUENCE [LARGE SCALE GENOMIC DNA]</scope>
    <source>
        <strain evidence="5">cv. Finnish</strain>
    </source>
</reference>
<feature type="domain" description="DRBM" evidence="3">
    <location>
        <begin position="61"/>
        <end position="131"/>
    </location>
</feature>
<dbReference type="Pfam" id="PF00035">
    <property type="entry name" value="dsrm"/>
    <property type="match status" value="1"/>
</dbReference>
<dbReference type="Proteomes" id="UP000036987">
    <property type="component" value="Unassembled WGS sequence"/>
</dbReference>
<dbReference type="PROSITE" id="PS50137">
    <property type="entry name" value="DS_RBD"/>
    <property type="match status" value="1"/>
</dbReference>
<evidence type="ECO:0000256" key="2">
    <source>
        <dbReference type="SAM" id="MobiDB-lite"/>
    </source>
</evidence>
<dbReference type="InterPro" id="IPR014720">
    <property type="entry name" value="dsRBD_dom"/>
</dbReference>
<keyword evidence="1" id="KW-0694">RNA-binding</keyword>
<dbReference type="AlphaFoldDB" id="A0A0K9Q119"/>
<keyword evidence="5" id="KW-1185">Reference proteome</keyword>
<dbReference type="SMART" id="SM00358">
    <property type="entry name" value="DSRM"/>
    <property type="match status" value="1"/>
</dbReference>
<accession>A0A0K9Q119</accession>
<evidence type="ECO:0000313" key="4">
    <source>
        <dbReference type="EMBL" id="KMZ74212.1"/>
    </source>
</evidence>
<evidence type="ECO:0000313" key="5">
    <source>
        <dbReference type="Proteomes" id="UP000036987"/>
    </source>
</evidence>
<feature type="region of interest" description="Disordered" evidence="2">
    <location>
        <begin position="154"/>
        <end position="178"/>
    </location>
</feature>
<sequence>KYLSDAASEPNDMHEDLNKYPHAIENGFISDPTSFGYPANHKSIVIPEQSQSMDCRLPSNKSLSILNELCNQEGFELSFQPCPSHSADIYNDGEVHLQAEVDGQVLGVGTGTTWEEARHQASEEALANLKPSLQFSQKHVPFSRSFQTAPNKRLKSDFSRSFPRTNSSRYSKNETFVP</sequence>
<comment type="caution">
    <text evidence="4">The sequence shown here is derived from an EMBL/GenBank/DDBJ whole genome shotgun (WGS) entry which is preliminary data.</text>
</comment>
<feature type="compositionally biased region" description="Polar residues" evidence="2">
    <location>
        <begin position="162"/>
        <end position="178"/>
    </location>
</feature>
<name>A0A0K9Q119_ZOSMR</name>
<dbReference type="SUPFAM" id="SSF54768">
    <property type="entry name" value="dsRNA-binding domain-like"/>
    <property type="match status" value="1"/>
</dbReference>
<dbReference type="GO" id="GO:0003723">
    <property type="term" value="F:RNA binding"/>
    <property type="evidence" value="ECO:0007669"/>
    <property type="project" value="UniProtKB-UniRule"/>
</dbReference>
<protein>
    <submittedName>
        <fullName evidence="4">RNA polymerase II C-terminal domain phosphatase-like protein</fullName>
    </submittedName>
</protein>
<evidence type="ECO:0000259" key="3">
    <source>
        <dbReference type="PROSITE" id="PS50137"/>
    </source>
</evidence>
<feature type="non-terminal residue" evidence="4">
    <location>
        <position position="1"/>
    </location>
</feature>
<dbReference type="Gene3D" id="3.30.160.20">
    <property type="match status" value="1"/>
</dbReference>
<dbReference type="OrthoDB" id="10249888at2759"/>
<evidence type="ECO:0000256" key="1">
    <source>
        <dbReference type="PROSITE-ProRule" id="PRU00266"/>
    </source>
</evidence>